<dbReference type="Proteomes" id="UP001500897">
    <property type="component" value="Unassembled WGS sequence"/>
</dbReference>
<proteinExistence type="predicted"/>
<dbReference type="InterPro" id="IPR029058">
    <property type="entry name" value="AB_hydrolase_fold"/>
</dbReference>
<evidence type="ECO:0000313" key="3">
    <source>
        <dbReference type="EMBL" id="GAA2103829.1"/>
    </source>
</evidence>
<gene>
    <name evidence="3" type="ORF">GCM10009759_39580</name>
</gene>
<dbReference type="SUPFAM" id="SSF53474">
    <property type="entry name" value="alpha/beta-Hydrolases"/>
    <property type="match status" value="1"/>
</dbReference>
<organism evidence="3 4">
    <name type="scientific">Kitasatospora saccharophila</name>
    <dbReference type="NCBI Taxonomy" id="407973"/>
    <lineage>
        <taxon>Bacteria</taxon>
        <taxon>Bacillati</taxon>
        <taxon>Actinomycetota</taxon>
        <taxon>Actinomycetes</taxon>
        <taxon>Kitasatosporales</taxon>
        <taxon>Streptomycetaceae</taxon>
        <taxon>Kitasatospora</taxon>
    </lineage>
</organism>
<sequence>MTRVPAEPADWRRRFAGGRLHLPRYAALAPDRCVLLSAESGKPEVVAWDRSSGSRRQVTDQPGGTGRYALDPAGRWVWWFADPRRIGRGRWWREPFGGGVAEPVGPDGRPAGLALGGGRFALGSFSGGTTRVLTGGEPGADAGRGPVFDFAGDRQVEQLSADGTMLSVTDVGAGGPLRPDLRVLDPVSGEVLADWPLGGEGVARPLGFSPRPSDGRLLVLSEARDEHRLLLWDCRARTVLELRHGLLGELRAQWTPDGAGLVVCRSWQGRDELYELPLDGGPRRIPHEPGEIRAAAARPDGVDYLWSSSERSARVRSTRHGTLYGGDLPDGAPVRDVWADGPGGRVHALLSGPPVERGGPVPPTVFLLHGGPAAFDADAYDPYVSAWVDHGYQVVRTNYRGSTGYGRAWRDAAAGDIGHAEVADLMAVRARLAADGLIDDTRALVGGSSWGGCLALLALGVHPDRWRAGFAVAPVADFAAAYEEETERLRALDRALFGGTPDEVPDRYRRASPITWAPAVRAPVLLVAGARDPRCPPAQIEAYAREVERGGGPVELHHYDGGHEERRLADVVERISVQLEFALRHCPPGDEP</sequence>
<dbReference type="Gene3D" id="2.120.10.30">
    <property type="entry name" value="TolB, C-terminal domain"/>
    <property type="match status" value="1"/>
</dbReference>
<name>A0ABN2X2L7_9ACTN</name>
<keyword evidence="1" id="KW-0378">Hydrolase</keyword>
<keyword evidence="4" id="KW-1185">Reference proteome</keyword>
<dbReference type="InterPro" id="IPR001375">
    <property type="entry name" value="Peptidase_S9_cat"/>
</dbReference>
<dbReference type="SUPFAM" id="SSF82171">
    <property type="entry name" value="DPP6 N-terminal domain-like"/>
    <property type="match status" value="1"/>
</dbReference>
<reference evidence="3 4" key="1">
    <citation type="journal article" date="2019" name="Int. J. Syst. Evol. Microbiol.">
        <title>The Global Catalogue of Microorganisms (GCM) 10K type strain sequencing project: providing services to taxonomists for standard genome sequencing and annotation.</title>
        <authorList>
            <consortium name="The Broad Institute Genomics Platform"/>
            <consortium name="The Broad Institute Genome Sequencing Center for Infectious Disease"/>
            <person name="Wu L."/>
            <person name="Ma J."/>
        </authorList>
    </citation>
    <scope>NUCLEOTIDE SEQUENCE [LARGE SCALE GENOMIC DNA]</scope>
    <source>
        <strain evidence="3 4">JCM 14559</strain>
    </source>
</reference>
<evidence type="ECO:0000313" key="4">
    <source>
        <dbReference type="Proteomes" id="UP001500897"/>
    </source>
</evidence>
<evidence type="ECO:0000256" key="1">
    <source>
        <dbReference type="ARBA" id="ARBA00022801"/>
    </source>
</evidence>
<dbReference type="Gene3D" id="3.40.50.1820">
    <property type="entry name" value="alpha/beta hydrolase"/>
    <property type="match status" value="1"/>
</dbReference>
<dbReference type="Pfam" id="PF00326">
    <property type="entry name" value="Peptidase_S9"/>
    <property type="match status" value="1"/>
</dbReference>
<comment type="caution">
    <text evidence="3">The sequence shown here is derived from an EMBL/GenBank/DDBJ whole genome shotgun (WGS) entry which is preliminary data.</text>
</comment>
<dbReference type="EMBL" id="BAAANS010000026">
    <property type="protein sequence ID" value="GAA2103829.1"/>
    <property type="molecule type" value="Genomic_DNA"/>
</dbReference>
<dbReference type="PANTHER" id="PTHR42776">
    <property type="entry name" value="SERINE PEPTIDASE S9 FAMILY MEMBER"/>
    <property type="match status" value="1"/>
</dbReference>
<dbReference type="InterPro" id="IPR011042">
    <property type="entry name" value="6-blade_b-propeller_TolB-like"/>
</dbReference>
<feature type="domain" description="Peptidase S9 prolyl oligopeptidase catalytic" evidence="2">
    <location>
        <begin position="385"/>
        <end position="585"/>
    </location>
</feature>
<accession>A0ABN2X2L7</accession>
<protein>
    <submittedName>
        <fullName evidence="3">Prolyl oligopeptidase family serine peptidase</fullName>
    </submittedName>
</protein>
<evidence type="ECO:0000259" key="2">
    <source>
        <dbReference type="Pfam" id="PF00326"/>
    </source>
</evidence>
<dbReference type="PANTHER" id="PTHR42776:SF27">
    <property type="entry name" value="DIPEPTIDYL PEPTIDASE FAMILY MEMBER 6"/>
    <property type="match status" value="1"/>
</dbReference>